<organism evidence="3 4">
    <name type="scientific">Aneurinibacillus thermoaerophilus</name>
    <dbReference type="NCBI Taxonomy" id="143495"/>
    <lineage>
        <taxon>Bacteria</taxon>
        <taxon>Bacillati</taxon>
        <taxon>Bacillota</taxon>
        <taxon>Bacilli</taxon>
        <taxon>Bacillales</taxon>
        <taxon>Paenibacillaceae</taxon>
        <taxon>Aneurinibacillus group</taxon>
        <taxon>Aneurinibacillus</taxon>
    </lineage>
</organism>
<dbReference type="SMART" id="SM00240">
    <property type="entry name" value="FHA"/>
    <property type="match status" value="1"/>
</dbReference>
<dbReference type="InterPro" id="IPR000253">
    <property type="entry name" value="FHA_dom"/>
</dbReference>
<keyword evidence="1" id="KW-0472">Membrane</keyword>
<dbReference type="InterPro" id="IPR008984">
    <property type="entry name" value="SMAD_FHA_dom_sf"/>
</dbReference>
<dbReference type="Proteomes" id="UP000198956">
    <property type="component" value="Unassembled WGS sequence"/>
</dbReference>
<dbReference type="Gene3D" id="2.60.200.20">
    <property type="match status" value="1"/>
</dbReference>
<keyword evidence="1" id="KW-1133">Transmembrane helix</keyword>
<dbReference type="AlphaFoldDB" id="A0A1G8AD18"/>
<evidence type="ECO:0000313" key="3">
    <source>
        <dbReference type="EMBL" id="SDH18852.1"/>
    </source>
</evidence>
<proteinExistence type="predicted"/>
<name>A0A1G8AD18_ANETH</name>
<dbReference type="PROSITE" id="PS50006">
    <property type="entry name" value="FHA_DOMAIN"/>
    <property type="match status" value="1"/>
</dbReference>
<reference evidence="3 4" key="1">
    <citation type="submission" date="2016-10" db="EMBL/GenBank/DDBJ databases">
        <authorList>
            <person name="de Groot N.N."/>
        </authorList>
    </citation>
    <scope>NUCLEOTIDE SEQUENCE [LARGE SCALE GENOMIC DNA]</scope>
    <source>
        <strain evidence="3 4">L 420-91</strain>
    </source>
</reference>
<evidence type="ECO:0000313" key="4">
    <source>
        <dbReference type="Proteomes" id="UP000198956"/>
    </source>
</evidence>
<evidence type="ECO:0000259" key="2">
    <source>
        <dbReference type="PROSITE" id="PS50006"/>
    </source>
</evidence>
<feature type="transmembrane region" description="Helical" evidence="1">
    <location>
        <begin position="49"/>
        <end position="68"/>
    </location>
</feature>
<protein>
    <submittedName>
        <fullName evidence="3">FHA domain-containing protein</fullName>
    </submittedName>
</protein>
<dbReference type="SUPFAM" id="SSF49879">
    <property type="entry name" value="SMAD/FHA domain"/>
    <property type="match status" value="1"/>
</dbReference>
<dbReference type="EMBL" id="FNDE01000015">
    <property type="protein sequence ID" value="SDH18852.1"/>
    <property type="molecule type" value="Genomic_DNA"/>
</dbReference>
<feature type="domain" description="FHA" evidence="2">
    <location>
        <begin position="108"/>
        <end position="156"/>
    </location>
</feature>
<gene>
    <name evidence="3" type="ORF">SAMN04489735_101525</name>
</gene>
<sequence>MRGVANFFKRYIRNSNETESSFWINIVDILIVVIAVAALIYVYGLNMNTSLKIGVSLLLLIVTIRYVIKKYRVFTVQHEEKKGITRLVLLDEEGESVKEWYIQGETSLLIGKNSSQNEVDIDLSDAEYASLISKQHAVLNYAAGNWYIEDIDSKNGIGVKKANKSTKRRLENQTPYRIDSGDIIYIANTRILFK</sequence>
<accession>A0A1G8AD18</accession>
<dbReference type="Pfam" id="PF00498">
    <property type="entry name" value="FHA"/>
    <property type="match status" value="1"/>
</dbReference>
<feature type="transmembrane region" description="Helical" evidence="1">
    <location>
        <begin position="21"/>
        <end position="43"/>
    </location>
</feature>
<keyword evidence="1" id="KW-0812">Transmembrane</keyword>
<evidence type="ECO:0000256" key="1">
    <source>
        <dbReference type="SAM" id="Phobius"/>
    </source>
</evidence>